<keyword evidence="1" id="KW-0732">Signal</keyword>
<dbReference type="OrthoDB" id="1144044at2"/>
<organism evidence="2 5">
    <name type="scientific">Algibacter amylolyticus</name>
    <dbReference type="NCBI Taxonomy" id="1608400"/>
    <lineage>
        <taxon>Bacteria</taxon>
        <taxon>Pseudomonadati</taxon>
        <taxon>Bacteroidota</taxon>
        <taxon>Flavobacteriia</taxon>
        <taxon>Flavobacteriales</taxon>
        <taxon>Flavobacteriaceae</taxon>
        <taxon>Algibacter</taxon>
    </lineage>
</organism>
<accession>A0A5M7B515</accession>
<dbReference type="EMBL" id="VMBF01000006">
    <property type="protein sequence ID" value="TSJ75242.1"/>
    <property type="molecule type" value="Genomic_DNA"/>
</dbReference>
<reference evidence="2 5" key="1">
    <citation type="journal article" date="2015" name="Int. J. Syst. Evol. Microbiol.">
        <title>Algibacter amylolyticus sp. nov., isolated from intertidal sediment.</title>
        <authorList>
            <person name="Zhang D.C."/>
            <person name="Wu J."/>
            <person name="Neuner K."/>
            <person name="Yao J."/>
            <person name="Margesin R."/>
        </authorList>
    </citation>
    <scope>NUCLEOTIDE SEQUENCE [LARGE SCALE GENOMIC DNA]</scope>
    <source>
        <strain evidence="2 5">RU-4-M-4</strain>
    </source>
</reference>
<dbReference type="AlphaFoldDB" id="A0A5M7B515"/>
<dbReference type="Proteomes" id="UP000315145">
    <property type="component" value="Unassembled WGS sequence"/>
</dbReference>
<feature type="signal peptide" evidence="1">
    <location>
        <begin position="1"/>
        <end position="23"/>
    </location>
</feature>
<gene>
    <name evidence="2" type="ORF">F2B50_09830</name>
    <name evidence="3" type="ORF">FPF71_09830</name>
</gene>
<sequence length="216" mass="24734">MKLKFNRFFLVILIFLTSFLGFAQGANPENVTLVEKQNGKRLELYAKNTDTIPYVVFLRVTTNDYRRSSNRPVLKPVGANSEVHLLTLIKLASSEGNYEHQFIVNEVSTNLKFRKDNDDMQINFDAALKTANITLFESDACEICEDTKLLFNNNKVAYNVKDINNDQDLLLKALKNNGQSAENIQQDVFVLKIEDAIYRGIRTKKELLEALKNHIE</sequence>
<comment type="caution">
    <text evidence="2">The sequence shown here is derived from an EMBL/GenBank/DDBJ whole genome shotgun (WGS) entry which is preliminary data.</text>
</comment>
<evidence type="ECO:0000313" key="4">
    <source>
        <dbReference type="Proteomes" id="UP000315145"/>
    </source>
</evidence>
<name>A0A5M7B515_9FLAO</name>
<evidence type="ECO:0008006" key="6">
    <source>
        <dbReference type="Google" id="ProtNLM"/>
    </source>
</evidence>
<reference evidence="3 4" key="2">
    <citation type="submission" date="2019-07" db="EMBL/GenBank/DDBJ databases">
        <title>Algibacter marinivivus sp. nov., isolated from the surface of a marine red alga.</title>
        <authorList>
            <person name="Zhong X."/>
            <person name="Xu W."/>
            <person name="Zhang Y."/>
            <person name="Zhang Q."/>
            <person name="Du Z."/>
        </authorList>
    </citation>
    <scope>NUCLEOTIDE SEQUENCE [LARGE SCALE GENOMIC DNA]</scope>
    <source>
        <strain evidence="3 4">RU-4-M-4</strain>
    </source>
</reference>
<dbReference type="Gene3D" id="3.40.30.10">
    <property type="entry name" value="Glutaredoxin"/>
    <property type="match status" value="1"/>
</dbReference>
<proteinExistence type="predicted"/>
<evidence type="ECO:0000256" key="1">
    <source>
        <dbReference type="SAM" id="SignalP"/>
    </source>
</evidence>
<dbReference type="RefSeq" id="WP_144116504.1">
    <property type="nucleotide sequence ID" value="NZ_JACHGE010000009.1"/>
</dbReference>
<dbReference type="EMBL" id="VWRS01000006">
    <property type="protein sequence ID" value="KAA5824469.1"/>
    <property type="molecule type" value="Genomic_DNA"/>
</dbReference>
<protein>
    <recommendedName>
        <fullName evidence="6">Glutaredoxin domain-containing protein</fullName>
    </recommendedName>
</protein>
<evidence type="ECO:0000313" key="3">
    <source>
        <dbReference type="EMBL" id="TSJ75242.1"/>
    </source>
</evidence>
<evidence type="ECO:0000313" key="2">
    <source>
        <dbReference type="EMBL" id="KAA5824469.1"/>
    </source>
</evidence>
<dbReference type="Proteomes" id="UP000322315">
    <property type="component" value="Unassembled WGS sequence"/>
</dbReference>
<reference evidence="2" key="3">
    <citation type="submission" date="2019-09" db="EMBL/GenBank/DDBJ databases">
        <authorList>
            <person name="Zhang D.-C."/>
        </authorList>
    </citation>
    <scope>NUCLEOTIDE SEQUENCE</scope>
    <source>
        <strain evidence="2">RU-4-M-4</strain>
    </source>
</reference>
<keyword evidence="4" id="KW-1185">Reference proteome</keyword>
<feature type="chain" id="PRO_5024314126" description="Glutaredoxin domain-containing protein" evidence="1">
    <location>
        <begin position="24"/>
        <end position="216"/>
    </location>
</feature>
<evidence type="ECO:0000313" key="5">
    <source>
        <dbReference type="Proteomes" id="UP000322315"/>
    </source>
</evidence>